<reference evidence="4 5" key="1">
    <citation type="submission" date="2024-09" db="EMBL/GenBank/DDBJ databases">
        <title>Chromosome-scale assembly of Riccia sorocarpa.</title>
        <authorList>
            <person name="Paukszto L."/>
        </authorList>
    </citation>
    <scope>NUCLEOTIDE SEQUENCE [LARGE SCALE GENOMIC DNA]</scope>
    <source>
        <strain evidence="4">LP-2024</strain>
        <tissue evidence="4">Aerial parts of the thallus</tissue>
    </source>
</reference>
<feature type="repeat" description="PPR" evidence="2">
    <location>
        <begin position="423"/>
        <end position="457"/>
    </location>
</feature>
<dbReference type="PANTHER" id="PTHR47930:SF2">
    <property type="entry name" value="PENTATRICOPEPTIDE REPEAT PROTEIN (AFU_ORTHOLOGUE AFUA_8G04250)"/>
    <property type="match status" value="1"/>
</dbReference>
<feature type="repeat" description="PPR" evidence="2">
    <location>
        <begin position="388"/>
        <end position="422"/>
    </location>
</feature>
<dbReference type="Proteomes" id="UP001633002">
    <property type="component" value="Unassembled WGS sequence"/>
</dbReference>
<proteinExistence type="predicted"/>
<gene>
    <name evidence="4" type="ORF">R1sor_025804</name>
</gene>
<comment type="caution">
    <text evidence="4">The sequence shown here is derived from an EMBL/GenBank/DDBJ whole genome shotgun (WGS) entry which is preliminary data.</text>
</comment>
<dbReference type="EMBL" id="JBJQOH010000008">
    <property type="protein sequence ID" value="KAL3675856.1"/>
    <property type="molecule type" value="Genomic_DNA"/>
</dbReference>
<feature type="repeat" description="PPR" evidence="2">
    <location>
        <begin position="493"/>
        <end position="527"/>
    </location>
</feature>
<dbReference type="InterPro" id="IPR002885">
    <property type="entry name" value="PPR_rpt"/>
</dbReference>
<dbReference type="Gene3D" id="1.25.40.10">
    <property type="entry name" value="Tetratricopeptide repeat domain"/>
    <property type="match status" value="2"/>
</dbReference>
<feature type="compositionally biased region" description="Acidic residues" evidence="3">
    <location>
        <begin position="122"/>
        <end position="139"/>
    </location>
</feature>
<evidence type="ECO:0000256" key="1">
    <source>
        <dbReference type="ARBA" id="ARBA00022737"/>
    </source>
</evidence>
<keyword evidence="1" id="KW-0677">Repeat</keyword>
<protein>
    <recommendedName>
        <fullName evidence="6">Pentatricopeptide repeat-containing protein</fullName>
    </recommendedName>
</protein>
<accession>A0ABD3GB52</accession>
<evidence type="ECO:0000313" key="4">
    <source>
        <dbReference type="EMBL" id="KAL3675856.1"/>
    </source>
</evidence>
<evidence type="ECO:0000256" key="2">
    <source>
        <dbReference type="PROSITE-ProRule" id="PRU00708"/>
    </source>
</evidence>
<feature type="compositionally biased region" description="Basic and acidic residues" evidence="3">
    <location>
        <begin position="109"/>
        <end position="121"/>
    </location>
</feature>
<dbReference type="Pfam" id="PF01535">
    <property type="entry name" value="PPR"/>
    <property type="match status" value="2"/>
</dbReference>
<keyword evidence="5" id="KW-1185">Reference proteome</keyword>
<feature type="region of interest" description="Disordered" evidence="3">
    <location>
        <begin position="109"/>
        <end position="139"/>
    </location>
</feature>
<evidence type="ECO:0000313" key="5">
    <source>
        <dbReference type="Proteomes" id="UP001633002"/>
    </source>
</evidence>
<name>A0ABD3GB52_9MARC</name>
<evidence type="ECO:0008006" key="6">
    <source>
        <dbReference type="Google" id="ProtNLM"/>
    </source>
</evidence>
<dbReference type="AlphaFoldDB" id="A0ABD3GB52"/>
<dbReference type="PANTHER" id="PTHR47930">
    <property type="entry name" value="YALI0C12947P"/>
    <property type="match status" value="1"/>
</dbReference>
<dbReference type="Pfam" id="PF13041">
    <property type="entry name" value="PPR_2"/>
    <property type="match status" value="1"/>
</dbReference>
<dbReference type="NCBIfam" id="TIGR00756">
    <property type="entry name" value="PPR"/>
    <property type="match status" value="3"/>
</dbReference>
<dbReference type="PROSITE" id="PS51375">
    <property type="entry name" value="PPR"/>
    <property type="match status" value="4"/>
</dbReference>
<dbReference type="InterPro" id="IPR011990">
    <property type="entry name" value="TPR-like_helical_dom_sf"/>
</dbReference>
<sequence length="540" mass="61131">MRPRGVLGSVKHRRYHVEGLDPVGESMGEFRSDIFSLVIQLPLRMRFPAFHTAARLFLSPTFSEHDIASSHRSFRWAVISWTVENVLSKVASEAQFQFTIITETGRVHLSERSQSKGRQVEDEWGDEQWEDEETEEGAEAWEEFHKSGNRAKRLPIESNGPPPLILHPYISEEKPVNVASLRPLPLPSPHKIRPPRLPRPSIRRKLAAVGSNEHSNHQVVKFVKQLATQIQSLPDDVPVSELLDEWVWKLKRGALAPAVTELGQMQLTERVLQLFACLQQHPHLWPDDVTLSAIINVMVETGEVEIAAQLQRDVGRDSPRAAEALASSLAKAGLLEESVQVLNYMINHGWKVDGFVYSTITHWACRAGARDFARRLWKNVNLSDVKWKLHDYTSIMASCSKLGLYDPIDRLYQEFTHSGLKPNIILYTTLLSVLSRQSQYREAVALFWEMEEAGCEPDLMAYEVMLDVCAKLEDLTKALKVYRDLKNAGYTPTPSFYNKLIKLLVNKGSLSKAREMTREMSSRGYTPSAETLSCLSLGAP</sequence>
<organism evidence="4 5">
    <name type="scientific">Riccia sorocarpa</name>
    <dbReference type="NCBI Taxonomy" id="122646"/>
    <lineage>
        <taxon>Eukaryota</taxon>
        <taxon>Viridiplantae</taxon>
        <taxon>Streptophyta</taxon>
        <taxon>Embryophyta</taxon>
        <taxon>Marchantiophyta</taxon>
        <taxon>Marchantiopsida</taxon>
        <taxon>Marchantiidae</taxon>
        <taxon>Marchantiales</taxon>
        <taxon>Ricciaceae</taxon>
        <taxon>Riccia</taxon>
    </lineage>
</organism>
<feature type="repeat" description="PPR" evidence="2">
    <location>
        <begin position="458"/>
        <end position="492"/>
    </location>
</feature>
<evidence type="ECO:0000256" key="3">
    <source>
        <dbReference type="SAM" id="MobiDB-lite"/>
    </source>
</evidence>